<dbReference type="InterPro" id="IPR024271">
    <property type="entry name" value="DUF3782"/>
</dbReference>
<dbReference type="AlphaFoldDB" id="A0A7C5XJ87"/>
<evidence type="ECO:0000313" key="2">
    <source>
        <dbReference type="EMBL" id="HHP81204.1"/>
    </source>
</evidence>
<dbReference type="Pfam" id="PF12644">
    <property type="entry name" value="DUF3782"/>
    <property type="match status" value="1"/>
</dbReference>
<evidence type="ECO:0000256" key="1">
    <source>
        <dbReference type="SAM" id="Coils"/>
    </source>
</evidence>
<dbReference type="PANTHER" id="PTHR34314">
    <property type="entry name" value="CRENARCHAEAL PROTEIN, PUTATIVE-RELATED"/>
    <property type="match status" value="1"/>
</dbReference>
<dbReference type="PANTHER" id="PTHR34314:SF6">
    <property type="entry name" value="DUF3782 DOMAIN-CONTAINING PROTEIN"/>
    <property type="match status" value="1"/>
</dbReference>
<name>A0A7C5XJ87_9CREN</name>
<sequence>MVLDVAELKKRILSLLKEDEEFRLVVVGLLRLDNVLLELKKLREETKRLREDFNKLYESIMRRMDLFEMRMNAFERRVIALGTRWDLESEKAFRNAMKGIDLDYLNTTF</sequence>
<accession>A0A7C5XJ87</accession>
<dbReference type="EMBL" id="DRZI01000030">
    <property type="protein sequence ID" value="HHP81204.1"/>
    <property type="molecule type" value="Genomic_DNA"/>
</dbReference>
<reference evidence="2" key="1">
    <citation type="journal article" date="2020" name="mSystems">
        <title>Genome- and Community-Level Interaction Insights into Carbon Utilization and Element Cycling Functions of Hydrothermarchaeota in Hydrothermal Sediment.</title>
        <authorList>
            <person name="Zhou Z."/>
            <person name="Liu Y."/>
            <person name="Xu W."/>
            <person name="Pan J."/>
            <person name="Luo Z.H."/>
            <person name="Li M."/>
        </authorList>
    </citation>
    <scope>NUCLEOTIDE SEQUENCE [LARGE SCALE GENOMIC DNA]</scope>
    <source>
        <strain evidence="2">SpSt-1121</strain>
    </source>
</reference>
<keyword evidence="1" id="KW-0175">Coiled coil</keyword>
<protein>
    <submittedName>
        <fullName evidence="2">DUF3782 domain-containing protein</fullName>
    </submittedName>
</protein>
<feature type="coiled-coil region" evidence="1">
    <location>
        <begin position="32"/>
        <end position="59"/>
    </location>
</feature>
<gene>
    <name evidence="2" type="ORF">ENM84_00920</name>
</gene>
<comment type="caution">
    <text evidence="2">The sequence shown here is derived from an EMBL/GenBank/DDBJ whole genome shotgun (WGS) entry which is preliminary data.</text>
</comment>
<proteinExistence type="predicted"/>
<organism evidence="2">
    <name type="scientific">Ignisphaera aggregans</name>
    <dbReference type="NCBI Taxonomy" id="334771"/>
    <lineage>
        <taxon>Archaea</taxon>
        <taxon>Thermoproteota</taxon>
        <taxon>Thermoprotei</taxon>
        <taxon>Desulfurococcales</taxon>
        <taxon>Desulfurococcaceae</taxon>
        <taxon>Ignisphaera</taxon>
    </lineage>
</organism>